<name>R0MJZ0_NOSB1</name>
<keyword evidence="1" id="KW-0812">Transmembrane</keyword>
<proteinExistence type="predicted"/>
<dbReference type="AlphaFoldDB" id="R0MJZ0"/>
<dbReference type="HOGENOM" id="CLU_1886355_0_0_1"/>
<organism evidence="2 3">
    <name type="scientific">Nosema bombycis (strain CQ1 / CVCC 102059)</name>
    <name type="common">Microsporidian parasite</name>
    <name type="synonym">Pebrine of silkworm</name>
    <dbReference type="NCBI Taxonomy" id="578461"/>
    <lineage>
        <taxon>Eukaryota</taxon>
        <taxon>Fungi</taxon>
        <taxon>Fungi incertae sedis</taxon>
        <taxon>Microsporidia</taxon>
        <taxon>Nosematidae</taxon>
        <taxon>Nosema</taxon>
    </lineage>
</organism>
<protein>
    <submittedName>
        <fullName evidence="2">Uncharacterized protein</fullName>
    </submittedName>
</protein>
<evidence type="ECO:0000256" key="1">
    <source>
        <dbReference type="SAM" id="Phobius"/>
    </source>
</evidence>
<dbReference type="Proteomes" id="UP000016927">
    <property type="component" value="Unassembled WGS sequence"/>
</dbReference>
<dbReference type="EMBL" id="KB908933">
    <property type="protein sequence ID" value="EOB14550.1"/>
    <property type="molecule type" value="Genomic_DNA"/>
</dbReference>
<sequence length="135" mass="15239">MVKKPPKDLEIKKSFIHSQSSFLFSNPFFTFVEINGLRTKCLLDLEADESLIHAYCVPQNTKKRPSSGSVVSACVTQPSIIEVALDLKIELMGETVFLAPFITTREYRCAILGAYVLLKHTHLLIFVLIIQKKKV</sequence>
<accession>R0MJZ0</accession>
<feature type="transmembrane region" description="Helical" evidence="1">
    <location>
        <begin position="110"/>
        <end position="130"/>
    </location>
</feature>
<keyword evidence="3" id="KW-1185">Reference proteome</keyword>
<keyword evidence="1" id="KW-1133">Transmembrane helix</keyword>
<dbReference type="VEuPathDB" id="MicrosporidiaDB:NBO_25g0010"/>
<evidence type="ECO:0000313" key="2">
    <source>
        <dbReference type="EMBL" id="EOB14550.1"/>
    </source>
</evidence>
<reference evidence="2 3" key="1">
    <citation type="journal article" date="2013" name="BMC Genomics">
        <title>Comparative genomics of parasitic silkworm microsporidia reveal an association between genome expansion and host adaptation.</title>
        <authorList>
            <person name="Pan G."/>
            <person name="Xu J."/>
            <person name="Li T."/>
            <person name="Xia Q."/>
            <person name="Liu S.L."/>
            <person name="Zhang G."/>
            <person name="Li S."/>
            <person name="Li C."/>
            <person name="Liu H."/>
            <person name="Yang L."/>
            <person name="Liu T."/>
            <person name="Zhang X."/>
            <person name="Wu Z."/>
            <person name="Fan W."/>
            <person name="Dang X."/>
            <person name="Xiang H."/>
            <person name="Tao M."/>
            <person name="Li Y."/>
            <person name="Hu J."/>
            <person name="Li Z."/>
            <person name="Lin L."/>
            <person name="Luo J."/>
            <person name="Geng L."/>
            <person name="Wang L."/>
            <person name="Long M."/>
            <person name="Wan Y."/>
            <person name="He N."/>
            <person name="Zhang Z."/>
            <person name="Lu C."/>
            <person name="Keeling P.J."/>
            <person name="Wang J."/>
            <person name="Xiang Z."/>
            <person name="Zhou Z."/>
        </authorList>
    </citation>
    <scope>NUCLEOTIDE SEQUENCE [LARGE SCALE GENOMIC DNA]</scope>
    <source>
        <strain evidence="3">CQ1 / CVCC 102059</strain>
    </source>
</reference>
<keyword evidence="1" id="KW-0472">Membrane</keyword>
<gene>
    <name evidence="2" type="ORF">NBO_25g0010</name>
</gene>
<evidence type="ECO:0000313" key="3">
    <source>
        <dbReference type="Proteomes" id="UP000016927"/>
    </source>
</evidence>
<dbReference type="InterPro" id="IPR021109">
    <property type="entry name" value="Peptidase_aspartic_dom_sf"/>
</dbReference>
<dbReference type="SUPFAM" id="SSF50630">
    <property type="entry name" value="Acid proteases"/>
    <property type="match status" value="1"/>
</dbReference>